<dbReference type="GO" id="GO:0016491">
    <property type="term" value="F:oxidoreductase activity"/>
    <property type="evidence" value="ECO:0007669"/>
    <property type="project" value="UniProtKB-KW"/>
</dbReference>
<dbReference type="InterPro" id="IPR036291">
    <property type="entry name" value="NAD(P)-bd_dom_sf"/>
</dbReference>
<evidence type="ECO:0000313" key="2">
    <source>
        <dbReference type="EMBL" id="MFD2831225.1"/>
    </source>
</evidence>
<sequence length="257" mass="27168">MNFGYEGKVAVITGSSKGIGRQTAEEMLKLGAKVMLVARNEENLIQTRETLSEFGDVSYVVKDVSDADAGEVIVEAVIQAFGRLDIVVNNAGGAFAENFENVEAADWQGDLDLKVLSAIKMVKAALPYLKESKGSVLNLTAVAGKAPAANTSPTSVSRAAGLALTKTMSKDLGQHGIRVNAVCIGLIRSDQIEKRWKETAPEMSWEEFAVTGRDNIPLGRIGDTKEAANVITFLCSDLASYVTGTAVNIDGGSAAVL</sequence>
<dbReference type="PRINTS" id="PR00081">
    <property type="entry name" value="GDHRDH"/>
</dbReference>
<protein>
    <submittedName>
        <fullName evidence="2">SDR family NAD(P)-dependent oxidoreductase</fullName>
        <ecNumber evidence="2">1.1.1.-</ecNumber>
    </submittedName>
</protein>
<dbReference type="PANTHER" id="PTHR42879">
    <property type="entry name" value="3-OXOACYL-(ACYL-CARRIER-PROTEIN) REDUCTASE"/>
    <property type="match status" value="1"/>
</dbReference>
<comment type="caution">
    <text evidence="2">The sequence shown here is derived from an EMBL/GenBank/DDBJ whole genome shotgun (WGS) entry which is preliminary data.</text>
</comment>
<dbReference type="SUPFAM" id="SSF51735">
    <property type="entry name" value="NAD(P)-binding Rossmann-fold domains"/>
    <property type="match status" value="1"/>
</dbReference>
<keyword evidence="2" id="KW-0560">Oxidoreductase</keyword>
<dbReference type="InterPro" id="IPR002347">
    <property type="entry name" value="SDR_fam"/>
</dbReference>
<dbReference type="Pfam" id="PF13561">
    <property type="entry name" value="adh_short_C2"/>
    <property type="match status" value="1"/>
</dbReference>
<dbReference type="EMBL" id="JBHUOQ010000004">
    <property type="protein sequence ID" value="MFD2831225.1"/>
    <property type="molecule type" value="Genomic_DNA"/>
</dbReference>
<gene>
    <name evidence="2" type="ORF">ACFSX4_12190</name>
</gene>
<dbReference type="Proteomes" id="UP001597519">
    <property type="component" value="Unassembled WGS sequence"/>
</dbReference>
<keyword evidence="3" id="KW-1185">Reference proteome</keyword>
<evidence type="ECO:0000313" key="3">
    <source>
        <dbReference type="Proteomes" id="UP001597519"/>
    </source>
</evidence>
<comment type="similarity">
    <text evidence="1">Belongs to the short-chain dehydrogenases/reductases (SDR) family.</text>
</comment>
<dbReference type="PANTHER" id="PTHR42879:SF6">
    <property type="entry name" value="NADPH-DEPENDENT REDUCTASE BACG"/>
    <property type="match status" value="1"/>
</dbReference>
<name>A0ABW5WXT7_9STAP</name>
<dbReference type="PRINTS" id="PR00080">
    <property type="entry name" value="SDRFAMILY"/>
</dbReference>
<organism evidence="2 3">
    <name type="scientific">Corticicoccus populi</name>
    <dbReference type="NCBI Taxonomy" id="1812821"/>
    <lineage>
        <taxon>Bacteria</taxon>
        <taxon>Bacillati</taxon>
        <taxon>Bacillota</taxon>
        <taxon>Bacilli</taxon>
        <taxon>Bacillales</taxon>
        <taxon>Staphylococcaceae</taxon>
        <taxon>Corticicoccus</taxon>
    </lineage>
</organism>
<dbReference type="Gene3D" id="3.40.50.720">
    <property type="entry name" value="NAD(P)-binding Rossmann-like Domain"/>
    <property type="match status" value="1"/>
</dbReference>
<evidence type="ECO:0000256" key="1">
    <source>
        <dbReference type="ARBA" id="ARBA00006484"/>
    </source>
</evidence>
<dbReference type="InterPro" id="IPR050259">
    <property type="entry name" value="SDR"/>
</dbReference>
<reference evidence="3" key="1">
    <citation type="journal article" date="2019" name="Int. J. Syst. Evol. Microbiol.">
        <title>The Global Catalogue of Microorganisms (GCM) 10K type strain sequencing project: providing services to taxonomists for standard genome sequencing and annotation.</title>
        <authorList>
            <consortium name="The Broad Institute Genomics Platform"/>
            <consortium name="The Broad Institute Genome Sequencing Center for Infectious Disease"/>
            <person name="Wu L."/>
            <person name="Ma J."/>
        </authorList>
    </citation>
    <scope>NUCLEOTIDE SEQUENCE [LARGE SCALE GENOMIC DNA]</scope>
    <source>
        <strain evidence="3">KCTC 33575</strain>
    </source>
</reference>
<accession>A0ABW5WXT7</accession>
<dbReference type="RefSeq" id="WP_377775235.1">
    <property type="nucleotide sequence ID" value="NZ_JBHUOQ010000004.1"/>
</dbReference>
<proteinExistence type="inferred from homology"/>
<dbReference type="EC" id="1.1.1.-" evidence="2"/>